<dbReference type="GO" id="GO:0006207">
    <property type="term" value="P:'de novo' pyrimidine nucleobase biosynthetic process"/>
    <property type="evidence" value="ECO:0007669"/>
    <property type="project" value="InterPro"/>
</dbReference>
<comment type="function">
    <text evidence="16">Small subunit of the glutamine-dependent carbamoyl phosphate synthetase (CPSase). CPSase catalyzes the formation of carbamoyl phosphate from the ammonia moiety of glutamine, carbonate, and phosphate donated by ATP, constituting the first step of the biosynthetic pathway leading to pyrimidine nucleotides. The large subunit (synthetase) binds the substrates ammonia (free or transferred from glutamine from the small subunit), hydrogencarbonate and ATP and carries out an ATP-coupled ligase reaction, activating hydrogencarbonate by forming carboxy phosphate which reacts with ammonia to form carbamoyl phosphate.</text>
</comment>
<dbReference type="Gene3D" id="3.30.470.20">
    <property type="entry name" value="ATP-grasp fold, B domain"/>
    <property type="match status" value="2"/>
</dbReference>
<name>F8LBS4_9BACT</name>
<dbReference type="NCBIfam" id="NF009455">
    <property type="entry name" value="PRK12815.1"/>
    <property type="match status" value="1"/>
</dbReference>
<feature type="binding site" evidence="17">
    <location>
        <position position="231"/>
    </location>
    <ligand>
        <name>L-glutamine</name>
        <dbReference type="ChEBI" id="CHEBI:58359"/>
    </ligand>
</feature>
<dbReference type="PROSITE" id="PS51855">
    <property type="entry name" value="MGS"/>
    <property type="match status" value="1"/>
</dbReference>
<dbReference type="PRINTS" id="PR00099">
    <property type="entry name" value="CPSGATASE"/>
</dbReference>
<comment type="subunit">
    <text evidence="17">Composed of two chains; the small (or glutamine) chain promotes the hydrolysis of glutamine to ammonia, which is used by the large (or ammonia) chain to synthesize carbamoyl phosphate. Tetramer of heterodimers (alpha,beta)4.</text>
</comment>
<dbReference type="SUPFAM" id="SSF52440">
    <property type="entry name" value="PreATP-grasp domain"/>
    <property type="match status" value="2"/>
</dbReference>
<comment type="catalytic activity">
    <reaction evidence="17">
        <text>L-glutamine + H2O = L-glutamate + NH4(+)</text>
        <dbReference type="Rhea" id="RHEA:15889"/>
        <dbReference type="ChEBI" id="CHEBI:15377"/>
        <dbReference type="ChEBI" id="CHEBI:28938"/>
        <dbReference type="ChEBI" id="CHEBI:29985"/>
        <dbReference type="ChEBI" id="CHEBI:58359"/>
    </reaction>
</comment>
<dbReference type="GO" id="GO:0006526">
    <property type="term" value="P:L-arginine biosynthetic process"/>
    <property type="evidence" value="ECO:0007669"/>
    <property type="project" value="UniProtKB-UniRule"/>
</dbReference>
<keyword evidence="12 17" id="KW-0665">Pyrimidine biosynthesis</keyword>
<dbReference type="InterPro" id="IPR011761">
    <property type="entry name" value="ATP-grasp"/>
</dbReference>
<feature type="binding site" evidence="17">
    <location>
        <position position="233"/>
    </location>
    <ligand>
        <name>L-glutamine</name>
        <dbReference type="ChEBI" id="CHEBI:58359"/>
    </ligand>
</feature>
<feature type="active site" evidence="17">
    <location>
        <position position="343"/>
    </location>
</feature>
<dbReference type="PROSITE" id="PS00866">
    <property type="entry name" value="CPSASE_1"/>
    <property type="match status" value="2"/>
</dbReference>
<evidence type="ECO:0000256" key="12">
    <source>
        <dbReference type="ARBA" id="ARBA00022975"/>
    </source>
</evidence>
<comment type="function">
    <text evidence="17">Small subunit of the glutamine-dependent carbamoyl phosphate synthetase (CPSase). CPSase catalyzes the formation of carbamoyl phosphate from the ammonia moiety of glutamine, carbonate, and phosphate donated by ATP, constituting the first step of 2 biosynthetic pathways, one leading to arginine and/or urea and the other to pyrimidine nucleotides. The small subunit (glutamine amidotransferase) binds and cleaves glutamine to supply the large subunit with the substrate ammonia.</text>
</comment>
<comment type="cofactor">
    <cofactor evidence="1">
        <name>Mn(2+)</name>
        <dbReference type="ChEBI" id="CHEBI:29035"/>
    </cofactor>
</comment>
<dbReference type="EMBL" id="FR872643">
    <property type="protein sequence ID" value="CCB90938.1"/>
    <property type="molecule type" value="Genomic_DNA"/>
</dbReference>
<feature type="active site" description="Nucleophile" evidence="17">
    <location>
        <position position="259"/>
    </location>
</feature>
<evidence type="ECO:0000256" key="7">
    <source>
        <dbReference type="ARBA" id="ARBA00022723"/>
    </source>
</evidence>
<dbReference type="SMART" id="SM01096">
    <property type="entry name" value="CPSase_L_D3"/>
    <property type="match status" value="1"/>
</dbReference>
<feature type="domain" description="ATP-grasp" evidence="18">
    <location>
        <begin position="1045"/>
        <end position="1236"/>
    </location>
</feature>
<dbReference type="FunFam" id="3.30.1490.20:FF:000001">
    <property type="entry name" value="Carbamoyl-phosphate synthase large chain"/>
    <property type="match status" value="1"/>
</dbReference>
<feature type="binding site" evidence="17">
    <location>
        <position position="263"/>
    </location>
    <ligand>
        <name>L-glutamine</name>
        <dbReference type="ChEBI" id="CHEBI:58359"/>
    </ligand>
</feature>
<dbReference type="GO" id="GO:0006541">
    <property type="term" value="P:glutamine metabolic process"/>
    <property type="evidence" value="ECO:0007669"/>
    <property type="project" value="InterPro"/>
</dbReference>
<dbReference type="InterPro" id="IPR005479">
    <property type="entry name" value="CPAse_ATP-bd"/>
</dbReference>
<dbReference type="PANTHER" id="PTHR11405">
    <property type="entry name" value="CARBAMOYLTRANSFERASE FAMILY MEMBER"/>
    <property type="match status" value="1"/>
</dbReference>
<dbReference type="InterPro" id="IPR006274">
    <property type="entry name" value="CarbamoylP_synth_ssu"/>
</dbReference>
<comment type="similarity">
    <text evidence="17">Belongs to the CarA family.</text>
</comment>
<comment type="pathway">
    <text evidence="17">Pyrimidine metabolism; UMP biosynthesis via de novo pathway; (S)-dihydroorotate from bicarbonate: step 1/3.</text>
</comment>
<reference evidence="20" key="1">
    <citation type="submission" date="2011-05" db="EMBL/GenBank/DDBJ databases">
        <title>Unity in variety -- the pan-genome of the Chlamydiae.</title>
        <authorList>
            <person name="Collingro A."/>
            <person name="Tischler P."/>
            <person name="Weinmaier T."/>
            <person name="Penz T."/>
            <person name="Heinz E."/>
            <person name="Brunham R.C."/>
            <person name="Read T.D."/>
            <person name="Bavoil P.M."/>
            <person name="Sachse K."/>
            <person name="Kahane S."/>
            <person name="Friedman M.G."/>
            <person name="Rattei T."/>
            <person name="Myers G.S.A."/>
            <person name="Horn M."/>
        </authorList>
    </citation>
    <scope>NUCLEOTIDE SEQUENCE</scope>
    <source>
        <strain evidence="20">2032/99</strain>
    </source>
</reference>
<feature type="binding site" evidence="17">
    <location>
        <position position="260"/>
    </location>
    <ligand>
        <name>L-glutamine</name>
        <dbReference type="ChEBI" id="CHEBI:58359"/>
    </ligand>
</feature>
<gene>
    <name evidence="20" type="primary">urA2</name>
    <name evidence="17" type="synonym">carA</name>
    <name evidence="20" type="ORF">WCH_AH04340</name>
</gene>
<dbReference type="Pfam" id="PF00988">
    <property type="entry name" value="CPSase_sm_chain"/>
    <property type="match status" value="1"/>
</dbReference>
<dbReference type="FunFam" id="3.40.50.20:FF:000002">
    <property type="entry name" value="Carbamoyl-phosphate synthase large chain"/>
    <property type="match status" value="1"/>
</dbReference>
<evidence type="ECO:0000256" key="3">
    <source>
        <dbReference type="ARBA" id="ARBA00009799"/>
    </source>
</evidence>
<keyword evidence="8" id="KW-0677">Repeat</keyword>
<dbReference type="InterPro" id="IPR036480">
    <property type="entry name" value="CarbP_synth_ssu_N_sf"/>
</dbReference>
<dbReference type="PROSITE" id="PS50975">
    <property type="entry name" value="ATP_GRASP"/>
    <property type="match status" value="2"/>
</dbReference>
<keyword evidence="11" id="KW-0460">Magnesium</keyword>
<dbReference type="SUPFAM" id="SSF52021">
    <property type="entry name" value="Carbamoyl phosphate synthetase, small subunit N-terminal domain"/>
    <property type="match status" value="1"/>
</dbReference>
<dbReference type="PRINTS" id="PR00096">
    <property type="entry name" value="GATASE"/>
</dbReference>
<dbReference type="Gene3D" id="3.50.30.20">
    <property type="entry name" value="Carbamoyl-phosphate synthase small subunit, N-terminal domain"/>
    <property type="match status" value="1"/>
</dbReference>
<feature type="binding site" evidence="17">
    <location>
        <position position="303"/>
    </location>
    <ligand>
        <name>L-glutamine</name>
        <dbReference type="ChEBI" id="CHEBI:58359"/>
    </ligand>
</feature>
<dbReference type="NCBIfam" id="NF003671">
    <property type="entry name" value="PRK05294.1"/>
    <property type="match status" value="1"/>
</dbReference>
<feature type="domain" description="ATP-grasp" evidence="18">
    <location>
        <begin position="511"/>
        <end position="703"/>
    </location>
</feature>
<dbReference type="Pfam" id="PF25596">
    <property type="entry name" value="CPSase_L_D1"/>
    <property type="match status" value="2"/>
</dbReference>
<organism evidence="20">
    <name type="scientific">Waddlia chondrophila 2032/99</name>
    <dbReference type="NCBI Taxonomy" id="765953"/>
    <lineage>
        <taxon>Bacteria</taxon>
        <taxon>Pseudomonadati</taxon>
        <taxon>Chlamydiota</taxon>
        <taxon>Chlamydiia</taxon>
        <taxon>Parachlamydiales</taxon>
        <taxon>Waddliaceae</taxon>
        <taxon>Waddlia</taxon>
    </lineage>
</organism>
<dbReference type="SMART" id="SM00851">
    <property type="entry name" value="MGS"/>
    <property type="match status" value="1"/>
</dbReference>
<dbReference type="SUPFAM" id="SSF52335">
    <property type="entry name" value="Methylglyoxal synthase-like"/>
    <property type="match status" value="1"/>
</dbReference>
<protein>
    <recommendedName>
        <fullName evidence="17">Carbamoyl phosphate synthase small chain</fullName>
        <ecNumber evidence="17">6.3.5.5</ecNumber>
    </recommendedName>
    <alternativeName>
        <fullName evidence="17">Carbamoyl phosphate synthetase glutamine chain</fullName>
    </alternativeName>
</protein>
<dbReference type="HAMAP" id="MF_01209">
    <property type="entry name" value="CPSase_S_chain"/>
    <property type="match status" value="1"/>
</dbReference>
<dbReference type="InterPro" id="IPR016185">
    <property type="entry name" value="PreATP-grasp_dom_sf"/>
</dbReference>
<evidence type="ECO:0000256" key="11">
    <source>
        <dbReference type="ARBA" id="ARBA00022842"/>
    </source>
</evidence>
<dbReference type="InterPro" id="IPR035686">
    <property type="entry name" value="CPSase_GATase1"/>
</dbReference>
<evidence type="ECO:0000256" key="13">
    <source>
        <dbReference type="ARBA" id="ARBA00023211"/>
    </source>
</evidence>
<keyword evidence="9 17" id="KW-0547">Nucleotide-binding</keyword>
<evidence type="ECO:0000256" key="2">
    <source>
        <dbReference type="ARBA" id="ARBA00005077"/>
    </source>
</evidence>
<dbReference type="FunFam" id="3.30.470.20:FF:000026">
    <property type="entry name" value="Carbamoyl-phosphate synthase large chain"/>
    <property type="match status" value="1"/>
</dbReference>
<comment type="pathway">
    <text evidence="2 17">Amino-acid biosynthesis; L-arginine biosynthesis; carbamoyl phosphate from bicarbonate: step 1/1.</text>
</comment>
<dbReference type="GO" id="GO:0005524">
    <property type="term" value="F:ATP binding"/>
    <property type="evidence" value="ECO:0007669"/>
    <property type="project" value="UniProtKB-UniRule"/>
</dbReference>
<keyword evidence="5 17" id="KW-0436">Ligase</keyword>
<dbReference type="NCBIfam" id="TIGR01368">
    <property type="entry name" value="CPSaseIIsmall"/>
    <property type="match status" value="1"/>
</dbReference>
<keyword evidence="20" id="KW-0808">Transferase</keyword>
<dbReference type="PROSITE" id="PS00867">
    <property type="entry name" value="CPSASE_2"/>
    <property type="match status" value="2"/>
</dbReference>
<dbReference type="InterPro" id="IPR058047">
    <property type="entry name" value="CPSase_preATP-grasp"/>
</dbReference>
<evidence type="ECO:0000256" key="4">
    <source>
        <dbReference type="ARBA" id="ARBA00022571"/>
    </source>
</evidence>
<dbReference type="InterPro" id="IPR005480">
    <property type="entry name" value="CPSase_lsu_oligo"/>
</dbReference>
<feature type="domain" description="MGS-like" evidence="19">
    <location>
        <begin position="1299"/>
        <end position="1444"/>
    </location>
</feature>
<dbReference type="UniPathway" id="UPA00068">
    <property type="reaction ID" value="UER00171"/>
</dbReference>
<comment type="catalytic activity">
    <reaction evidence="15 17">
        <text>hydrogencarbonate + L-glutamine + 2 ATP + H2O = carbamoyl phosphate + L-glutamate + 2 ADP + phosphate + 2 H(+)</text>
        <dbReference type="Rhea" id="RHEA:18633"/>
        <dbReference type="ChEBI" id="CHEBI:15377"/>
        <dbReference type="ChEBI" id="CHEBI:15378"/>
        <dbReference type="ChEBI" id="CHEBI:17544"/>
        <dbReference type="ChEBI" id="CHEBI:29985"/>
        <dbReference type="ChEBI" id="CHEBI:30616"/>
        <dbReference type="ChEBI" id="CHEBI:43474"/>
        <dbReference type="ChEBI" id="CHEBI:58228"/>
        <dbReference type="ChEBI" id="CHEBI:58359"/>
        <dbReference type="ChEBI" id="CHEBI:456216"/>
        <dbReference type="EC" id="6.3.5.5"/>
    </reaction>
</comment>
<dbReference type="FunFam" id="3.30.470.20:FF:000001">
    <property type="entry name" value="Carbamoyl-phosphate synthase large chain"/>
    <property type="match status" value="1"/>
</dbReference>
<dbReference type="InterPro" id="IPR036914">
    <property type="entry name" value="MGS-like_dom_sf"/>
</dbReference>
<dbReference type="Gene3D" id="1.10.1030.10">
    <property type="entry name" value="Carbamoyl-phosphate synthetase, large subunit oligomerisation domain"/>
    <property type="match status" value="1"/>
</dbReference>
<evidence type="ECO:0000256" key="6">
    <source>
        <dbReference type="ARBA" id="ARBA00022605"/>
    </source>
</evidence>
<dbReference type="NCBIfam" id="NF009475">
    <property type="entry name" value="PRK12838.1"/>
    <property type="match status" value="1"/>
</dbReference>
<dbReference type="SUPFAM" id="SSF56059">
    <property type="entry name" value="Glutathione synthetase ATP-binding domain-like"/>
    <property type="match status" value="2"/>
</dbReference>
<dbReference type="CDD" id="cd01744">
    <property type="entry name" value="GATase1_CPSase"/>
    <property type="match status" value="1"/>
</dbReference>
<evidence type="ECO:0000256" key="14">
    <source>
        <dbReference type="ARBA" id="ARBA00047359"/>
    </source>
</evidence>
<keyword evidence="6 17" id="KW-0028">Amino-acid biosynthesis</keyword>
<keyword evidence="13" id="KW-0464">Manganese</keyword>
<dbReference type="InterPro" id="IPR002474">
    <property type="entry name" value="CarbamoylP_synth_ssu_N"/>
</dbReference>
<dbReference type="PRINTS" id="PR00098">
    <property type="entry name" value="CPSASE"/>
</dbReference>
<dbReference type="Gene3D" id="3.40.50.20">
    <property type="match status" value="2"/>
</dbReference>
<dbReference type="Pfam" id="PF02787">
    <property type="entry name" value="CPSase_L_D3"/>
    <property type="match status" value="1"/>
</dbReference>
<evidence type="ECO:0000259" key="18">
    <source>
        <dbReference type="PROSITE" id="PS50975"/>
    </source>
</evidence>
<feature type="binding site" evidence="17">
    <location>
        <position position="301"/>
    </location>
    <ligand>
        <name>L-glutamine</name>
        <dbReference type="ChEBI" id="CHEBI:58359"/>
    </ligand>
</feature>
<dbReference type="Pfam" id="PF02142">
    <property type="entry name" value="MGS"/>
    <property type="match status" value="1"/>
</dbReference>
<dbReference type="InterPro" id="IPR036897">
    <property type="entry name" value="CarbamoylP_synth_lsu_oligo_sf"/>
</dbReference>
<dbReference type="InterPro" id="IPR029062">
    <property type="entry name" value="Class_I_gatase-like"/>
</dbReference>
<evidence type="ECO:0000256" key="15">
    <source>
        <dbReference type="ARBA" id="ARBA00048816"/>
    </source>
</evidence>
<dbReference type="Gene3D" id="3.40.50.1380">
    <property type="entry name" value="Methylglyoxal synthase-like domain"/>
    <property type="match status" value="1"/>
</dbReference>
<dbReference type="InterPro" id="IPR011607">
    <property type="entry name" value="MGS-like_dom"/>
</dbReference>
<dbReference type="GO" id="GO:0016740">
    <property type="term" value="F:transferase activity"/>
    <property type="evidence" value="ECO:0007669"/>
    <property type="project" value="UniProtKB-KW"/>
</dbReference>
<evidence type="ECO:0000256" key="5">
    <source>
        <dbReference type="ARBA" id="ARBA00022598"/>
    </source>
</evidence>
<keyword evidence="4 17" id="KW-0055">Arginine biosynthesis</keyword>
<dbReference type="SUPFAM" id="SSF52317">
    <property type="entry name" value="Class I glutamine amidotransferase-like"/>
    <property type="match status" value="1"/>
</dbReference>
<keyword evidence="7" id="KW-0479">Metal-binding</keyword>
<dbReference type="GO" id="GO:0046872">
    <property type="term" value="F:metal ion binding"/>
    <property type="evidence" value="ECO:0007669"/>
    <property type="project" value="UniProtKB-KW"/>
</dbReference>
<dbReference type="InterPro" id="IPR017926">
    <property type="entry name" value="GATASE"/>
</dbReference>
<dbReference type="UniPathway" id="UPA00070">
    <property type="reaction ID" value="UER00115"/>
</dbReference>
<evidence type="ECO:0000256" key="16">
    <source>
        <dbReference type="ARBA" id="ARBA00060037"/>
    </source>
</evidence>
<feature type="binding site" evidence="17">
    <location>
        <position position="64"/>
    </location>
    <ligand>
        <name>L-glutamine</name>
        <dbReference type="ChEBI" id="CHEBI:58359"/>
    </ligand>
</feature>
<dbReference type="EC" id="6.3.5.5" evidence="17"/>
<dbReference type="GO" id="GO:0005951">
    <property type="term" value="C:carbamoyl-phosphate synthase complex"/>
    <property type="evidence" value="ECO:0007669"/>
    <property type="project" value="TreeGrafter"/>
</dbReference>
<sequence>MYLDNIKSQCLNLFQSHTKSAQLRLQNGESFSGRCPLWQKTPVKGEVVFTTGMTGYPESLTDPSYTGQILAFTYPLIGNYGIPSPDQWESKKIHASGVVISQTTSGWSHYEGIHSLLEWLEVQGVGCIMGMDTRALTKNLRAHGSMPGIITSSDKWENPFENPNQKPFVSLAACPDIRTYNKREKTIIAIDCGMKENLLRELSKLPYTIKRVPYNYDFTHDAYDGIFISNGPGDPSQCPEIIPRLKKALEGNKPIFGICLGAQLMAIAAGATTYKLPFGHRGHNQPCMDLKSGKCYITSQNHGYAIDEHSLPENWEVTFRNLNDQSVEGIAHKSKPFFSVQFHPEAAPGPTDTVWLFQRFHQLIEGKLHVSTEMNTKFESLRSFQRKVMILGSGGLRIGQAGEFDYSGSQAIKALKEEGIQTVLVNPNIATVQTDAEMADQVYLQPLNVSSVKKIIEREKPDGILLSVGGQTALNLGLALEDAGILKDNHIQVLGTPTDSIRLTEDRELFKEALKSIDVKTARSLSVTSVVDALKAAETIGYPLMMRSAYSLGGLGSGVVATPFQLKKRAQEALSQVPQILIEESLFGWKEIEYEIVRDSDDNAITVCNMENFDPMGIHTGESIVVAPSQTLSNKEFHLLREIAIRSARRMNIIGECNIQYALNPKNGDYRVIEMNARLSRSSALASKATGYPLAFVSTKLALGKKLHEIPNSITKKTSAFFEPALDYLVVKIPRWDIQKLKAAERTIGTEMKSVGEVMAIGRSFPEALQKAIRMLNIGADGLFDHPHEIDKPEKEIEHATDRRLFAIARFLQNGGRLEEVKELSRIDSWFLNQIAEMTAMESRLKQDPLTQELLLNAKQMGFSDRAIAKRQSKTPARLRRERIEKGVVPVIKQIDTLAGEFEAETNYLYLTYHGTTHDIQPAKKAPIIVLGSGPYCIGSSVEFDWCAVNTVKTLKNLEEESIIINSNPETVSTDYDESDRLYFEEITLERVSDIADFEKSKGIIVSVGGQIANNLALPLHQEGYPLLGTSAASIDQAENRKLFSSLLNQLGIDQPAWEEVTTFENARAFAKTVGYPVLVRPSYVLSGAAMNTIFSDQELKEYLEQATVICPDHPVVISEFITNAKELELDGVASQGEVVIEAISEHIENAGIHSGDATIVIPPQRLYLETIRQVKKMTKDIVRALNITGPFNIQFIAKDNAIKVIECNLRAARSFPFVSKVTNHHFIEIATQAILGKHTPKHYETLELEYVGVKTPQFSYNRLKGANPVAHVEMASTGEVACLAEDLQKAFYLSWLATEQTINGKRILASIGGDKKGRLFGELKKLEEMGWEIYSTENTHHYLTRHGVASHFLYKGSEDIEPNVITALSEKQVDLIINIPRSTPTGTHNSDGYLIRRLAIDHHIPLITNVHIAKFFLECLTKLDVDQLPTHSWQDFVKNKKNSIKKLIKP</sequence>
<dbReference type="GO" id="GO:0004087">
    <property type="term" value="F:carbamoyl-phosphate synthase (ammonia) activity"/>
    <property type="evidence" value="ECO:0007669"/>
    <property type="project" value="UniProtKB-EC"/>
</dbReference>
<comment type="similarity">
    <text evidence="3">Belongs to the CarB family.</text>
</comment>
<dbReference type="SMART" id="SM01097">
    <property type="entry name" value="CPSase_sm_chain"/>
    <property type="match status" value="1"/>
</dbReference>
<dbReference type="FunFam" id="1.10.1030.10:FF:000002">
    <property type="entry name" value="Carbamoyl-phosphate synthase large chain"/>
    <property type="match status" value="1"/>
</dbReference>
<dbReference type="PRINTS" id="PR00097">
    <property type="entry name" value="ANTSNTHASEII"/>
</dbReference>
<dbReference type="PANTHER" id="PTHR11405:SF53">
    <property type="entry name" value="CARBAMOYL-PHOSPHATE SYNTHASE [AMMONIA], MITOCHONDRIAL"/>
    <property type="match status" value="1"/>
</dbReference>
<dbReference type="NCBIfam" id="TIGR01369">
    <property type="entry name" value="CPSaseII_lrg"/>
    <property type="match status" value="1"/>
</dbReference>
<accession>F8LBS4</accession>
<keyword evidence="17" id="KW-0315">Glutamine amidotransferase</keyword>
<evidence type="ECO:0000256" key="9">
    <source>
        <dbReference type="ARBA" id="ARBA00022741"/>
    </source>
</evidence>
<dbReference type="SUPFAM" id="SSF48108">
    <property type="entry name" value="Carbamoyl phosphate synthetase, large subunit connection domain"/>
    <property type="match status" value="1"/>
</dbReference>
<dbReference type="InterPro" id="IPR005483">
    <property type="entry name" value="CPSase_dom"/>
</dbReference>
<keyword evidence="10 17" id="KW-0067">ATP-binding</keyword>
<evidence type="ECO:0000256" key="10">
    <source>
        <dbReference type="ARBA" id="ARBA00022840"/>
    </source>
</evidence>
<dbReference type="Gene3D" id="3.40.50.880">
    <property type="match status" value="1"/>
</dbReference>
<comment type="catalytic activity">
    <reaction evidence="14">
        <text>hydrogencarbonate + NH4(+) + 2 ATP = carbamoyl phosphate + 2 ADP + phosphate + 2 H(+)</text>
        <dbReference type="Rhea" id="RHEA:18029"/>
        <dbReference type="ChEBI" id="CHEBI:15378"/>
        <dbReference type="ChEBI" id="CHEBI:17544"/>
        <dbReference type="ChEBI" id="CHEBI:28938"/>
        <dbReference type="ChEBI" id="CHEBI:30616"/>
        <dbReference type="ChEBI" id="CHEBI:43474"/>
        <dbReference type="ChEBI" id="CHEBI:58228"/>
        <dbReference type="ChEBI" id="CHEBI:456216"/>
        <dbReference type="EC" id="6.3.4.16"/>
    </reaction>
</comment>
<dbReference type="GO" id="GO:0044205">
    <property type="term" value="P:'de novo' UMP biosynthetic process"/>
    <property type="evidence" value="ECO:0007669"/>
    <property type="project" value="UniProtKB-UniRule"/>
</dbReference>
<dbReference type="InterPro" id="IPR013815">
    <property type="entry name" value="ATP_grasp_subdomain_1"/>
</dbReference>
<dbReference type="Pfam" id="PF00117">
    <property type="entry name" value="GATase"/>
    <property type="match status" value="1"/>
</dbReference>
<evidence type="ECO:0000256" key="8">
    <source>
        <dbReference type="ARBA" id="ARBA00022737"/>
    </source>
</evidence>
<dbReference type="Gene3D" id="3.30.1490.20">
    <property type="entry name" value="ATP-grasp fold, A domain"/>
    <property type="match status" value="1"/>
</dbReference>
<dbReference type="InterPro" id="IPR006275">
    <property type="entry name" value="CPSase_lsu"/>
</dbReference>
<evidence type="ECO:0000313" key="20">
    <source>
        <dbReference type="EMBL" id="CCB90938.1"/>
    </source>
</evidence>
<evidence type="ECO:0000256" key="17">
    <source>
        <dbReference type="HAMAP-Rule" id="MF_01209"/>
    </source>
</evidence>
<evidence type="ECO:0000259" key="19">
    <source>
        <dbReference type="PROSITE" id="PS51855"/>
    </source>
</evidence>
<dbReference type="FunFam" id="3.40.50.20:FF:000001">
    <property type="entry name" value="Carbamoyl-phosphate synthase large chain"/>
    <property type="match status" value="1"/>
</dbReference>
<dbReference type="GO" id="GO:0004088">
    <property type="term" value="F:carbamoyl-phosphate synthase (glutamine-hydrolyzing) activity"/>
    <property type="evidence" value="ECO:0007669"/>
    <property type="project" value="UniProtKB-UniRule"/>
</dbReference>
<feature type="binding site" evidence="17">
    <location>
        <position position="304"/>
    </location>
    <ligand>
        <name>L-glutamine</name>
        <dbReference type="ChEBI" id="CHEBI:58359"/>
    </ligand>
</feature>
<dbReference type="Pfam" id="PF02786">
    <property type="entry name" value="CPSase_L_D2"/>
    <property type="match status" value="2"/>
</dbReference>
<evidence type="ECO:0000256" key="1">
    <source>
        <dbReference type="ARBA" id="ARBA00001936"/>
    </source>
</evidence>
<dbReference type="PROSITE" id="PS51273">
    <property type="entry name" value="GATASE_TYPE_1"/>
    <property type="match status" value="1"/>
</dbReference>
<feature type="region of interest" description="CPSase" evidence="17">
    <location>
        <begin position="1"/>
        <end position="184"/>
    </location>
</feature>
<feature type="active site" evidence="17">
    <location>
        <position position="345"/>
    </location>
</feature>
<proteinExistence type="inferred from homology"/>
<dbReference type="GO" id="GO:0004359">
    <property type="term" value="F:glutaminase activity"/>
    <property type="evidence" value="ECO:0007669"/>
    <property type="project" value="RHEA"/>
</dbReference>